<keyword evidence="2" id="KW-1185">Reference proteome</keyword>
<protein>
    <submittedName>
        <fullName evidence="1">Uncharacterized protein</fullName>
    </submittedName>
</protein>
<gene>
    <name evidence="1" type="ORF">GGR46_003708</name>
</gene>
<dbReference type="AlphaFoldDB" id="A0A7W6JV76"/>
<accession>A0A7W6JV76</accession>
<dbReference type="EMBL" id="JACIEH010000003">
    <property type="protein sequence ID" value="MBB4100136.1"/>
    <property type="molecule type" value="Genomic_DNA"/>
</dbReference>
<evidence type="ECO:0000313" key="2">
    <source>
        <dbReference type="Proteomes" id="UP000557392"/>
    </source>
</evidence>
<dbReference type="Proteomes" id="UP000557392">
    <property type="component" value="Unassembled WGS sequence"/>
</dbReference>
<comment type="caution">
    <text evidence="1">The sequence shown here is derived from an EMBL/GenBank/DDBJ whole genome shotgun (WGS) entry which is preliminary data.</text>
</comment>
<reference evidence="1 2" key="1">
    <citation type="submission" date="2020-08" db="EMBL/GenBank/DDBJ databases">
        <title>Genomic Encyclopedia of Type Strains, Phase IV (KMG-IV): sequencing the most valuable type-strain genomes for metagenomic binning, comparative biology and taxonomic classification.</title>
        <authorList>
            <person name="Goeker M."/>
        </authorList>
    </citation>
    <scope>NUCLEOTIDE SEQUENCE [LARGE SCALE GENOMIC DNA]</scope>
    <source>
        <strain evidence="1 2">DSM 101806</strain>
    </source>
</reference>
<dbReference type="RefSeq" id="WP_183999460.1">
    <property type="nucleotide sequence ID" value="NZ_JACIEH010000003.1"/>
</dbReference>
<name>A0A7W6JV76_9SPHN</name>
<evidence type="ECO:0000313" key="1">
    <source>
        <dbReference type="EMBL" id="MBB4100136.1"/>
    </source>
</evidence>
<organism evidence="1 2">
    <name type="scientific">Sphingomonas kyeonggiensis</name>
    <dbReference type="NCBI Taxonomy" id="1268553"/>
    <lineage>
        <taxon>Bacteria</taxon>
        <taxon>Pseudomonadati</taxon>
        <taxon>Pseudomonadota</taxon>
        <taxon>Alphaproteobacteria</taxon>
        <taxon>Sphingomonadales</taxon>
        <taxon>Sphingomonadaceae</taxon>
        <taxon>Sphingomonas</taxon>
    </lineage>
</organism>
<proteinExistence type="predicted"/>
<sequence>MANVDGSWNTVVKSPLGDQAAVFTVTSNGDTFSGTFAGAMGNAEAKDGKVDGDKLTWSMDVSVPMPMTLTGEATVDGDTLTGTVTAGAFGAFPLTGTRA</sequence>